<sequence length="182" mass="21088">MLIPNKIVLQDGFKLLDLQEKAANGEYKNEEQIVMDLLTLLVHYEGETEDIYAIKGYDGICDSQKYASKFVKKGSKFTSKDLKTLTVFQGQKYKKLNTIDYECLQMYFDLIKETIAAGDERIYEYILNLIAWMIQNPGKKFRAAIVLQNRYGIGKNRFTDVIAELTNRYCCSNVTNIDEFTR</sequence>
<evidence type="ECO:0000313" key="1">
    <source>
        <dbReference type="EMBL" id="KAA6373189.1"/>
    </source>
</evidence>
<evidence type="ECO:0000313" key="2">
    <source>
        <dbReference type="Proteomes" id="UP000324800"/>
    </source>
</evidence>
<dbReference type="AlphaFoldDB" id="A0A5J4US15"/>
<gene>
    <name evidence="1" type="ORF">EZS28_031284</name>
</gene>
<accession>A0A5J4US15</accession>
<comment type="caution">
    <text evidence="1">The sequence shown here is derived from an EMBL/GenBank/DDBJ whole genome shotgun (WGS) entry which is preliminary data.</text>
</comment>
<dbReference type="EMBL" id="SNRW01012950">
    <property type="protein sequence ID" value="KAA6373189.1"/>
    <property type="molecule type" value="Genomic_DNA"/>
</dbReference>
<dbReference type="Proteomes" id="UP000324800">
    <property type="component" value="Unassembled WGS sequence"/>
</dbReference>
<proteinExistence type="predicted"/>
<organism evidence="1 2">
    <name type="scientific">Streblomastix strix</name>
    <dbReference type="NCBI Taxonomy" id="222440"/>
    <lineage>
        <taxon>Eukaryota</taxon>
        <taxon>Metamonada</taxon>
        <taxon>Preaxostyla</taxon>
        <taxon>Oxymonadida</taxon>
        <taxon>Streblomastigidae</taxon>
        <taxon>Streblomastix</taxon>
    </lineage>
</organism>
<name>A0A5J4US15_9EUKA</name>
<protein>
    <submittedName>
        <fullName evidence="1">Uncharacterized protein</fullName>
    </submittedName>
</protein>
<reference evidence="1 2" key="1">
    <citation type="submission" date="2019-03" db="EMBL/GenBank/DDBJ databases">
        <title>Single cell metagenomics reveals metabolic interactions within the superorganism composed of flagellate Streblomastix strix and complex community of Bacteroidetes bacteria on its surface.</title>
        <authorList>
            <person name="Treitli S.C."/>
            <person name="Kolisko M."/>
            <person name="Husnik F."/>
            <person name="Keeling P."/>
            <person name="Hampl V."/>
        </authorList>
    </citation>
    <scope>NUCLEOTIDE SEQUENCE [LARGE SCALE GENOMIC DNA]</scope>
    <source>
        <strain evidence="1">ST1C</strain>
    </source>
</reference>